<dbReference type="InterPro" id="IPR036770">
    <property type="entry name" value="Ankyrin_rpt-contain_sf"/>
</dbReference>
<dbReference type="SUPFAM" id="SSF48403">
    <property type="entry name" value="Ankyrin repeat"/>
    <property type="match status" value="1"/>
</dbReference>
<sequence length="451" mass="51645">MGRFTRLLSSIQNFFRHRVTQQESNLHETVKQCNLDKLRSIIADRNININALNEENQTALHCAIETENLDIVSLLLNSGADPNLCDDLNFSPLHKACMRNNTEIVKLLLDYEVNVNVPNIWHSAPLHYAARFGLPNIVKLLLNHGAIVDLQNSNGHTPLHDVIAYGRGNSSCIHAIKLLLNAGADVNLSDVYNHTPLHCAVIHHNLPFVKILLSAGADVNAVNDFGDTPFSQSCTIFNHDDEIIKLLVADIIRIEYCNPDINARGFIENQSMIHRSQHLTNLRYKCKKELQEMKDIKFSNSGTTLFEILFLEKNLNTLARCVSNFDFIANITEKFDMYASFIEQCIKNASDRANLLQHAIESLAETVTLFPDDHVASTSSWNNLPYEVQHMILGHLSNNELRNFNLLMKKKLKLQEDMLYVTRVRYKEKQLKSRKNNYYRHNFSRTSKNYF</sequence>
<protein>
    <submittedName>
        <fullName evidence="5">Ankyrin repeat family protein</fullName>
    </submittedName>
</protein>
<feature type="repeat" description="ANK" evidence="3">
    <location>
        <begin position="55"/>
        <end position="87"/>
    </location>
</feature>
<dbReference type="PRINTS" id="PR01415">
    <property type="entry name" value="ANKYRIN"/>
</dbReference>
<feature type="domain" description="PRANC" evidence="4">
    <location>
        <begin position="301"/>
        <end position="403"/>
    </location>
</feature>
<keyword evidence="1" id="KW-0677">Repeat</keyword>
<organism evidence="5 6">
    <name type="scientific">Orientia tsutsugamushi str. Gilliam</name>
    <dbReference type="NCBI Taxonomy" id="1359184"/>
    <lineage>
        <taxon>Bacteria</taxon>
        <taxon>Pseudomonadati</taxon>
        <taxon>Pseudomonadota</taxon>
        <taxon>Alphaproteobacteria</taxon>
        <taxon>Rickettsiales</taxon>
        <taxon>Rickettsiaceae</taxon>
        <taxon>Rickettsieae</taxon>
        <taxon>Orientia</taxon>
    </lineage>
</organism>
<evidence type="ECO:0000256" key="2">
    <source>
        <dbReference type="ARBA" id="ARBA00023043"/>
    </source>
</evidence>
<dbReference type="SMART" id="SM00248">
    <property type="entry name" value="ANK"/>
    <property type="match status" value="7"/>
</dbReference>
<dbReference type="Proteomes" id="UP000033769">
    <property type="component" value="Unassembled WGS sequence"/>
</dbReference>
<dbReference type="Pfam" id="PF12796">
    <property type="entry name" value="Ank_2"/>
    <property type="match status" value="2"/>
</dbReference>
<dbReference type="InterPro" id="IPR050745">
    <property type="entry name" value="Multifunctional_regulatory"/>
</dbReference>
<dbReference type="Pfam" id="PF09372">
    <property type="entry name" value="PRANC"/>
    <property type="match status" value="1"/>
</dbReference>
<accession>A0A0F3MA33</accession>
<keyword evidence="2 3" id="KW-0040">ANK repeat</keyword>
<dbReference type="Gene3D" id="1.25.40.20">
    <property type="entry name" value="Ankyrin repeat-containing domain"/>
    <property type="match status" value="2"/>
</dbReference>
<proteinExistence type="predicted"/>
<dbReference type="InterPro" id="IPR018272">
    <property type="entry name" value="PRANC_domain"/>
</dbReference>
<feature type="repeat" description="ANK" evidence="3">
    <location>
        <begin position="88"/>
        <end position="120"/>
    </location>
</feature>
<feature type="repeat" description="ANK" evidence="3">
    <location>
        <begin position="154"/>
        <end position="191"/>
    </location>
</feature>
<gene>
    <name evidence="5" type="ORF">OTSGILL_1380</name>
</gene>
<dbReference type="InterPro" id="IPR002110">
    <property type="entry name" value="Ankyrin_rpt"/>
</dbReference>
<dbReference type="PROSITE" id="PS50297">
    <property type="entry name" value="ANK_REP_REGION"/>
    <property type="match status" value="5"/>
</dbReference>
<dbReference type="PANTHER" id="PTHR24189:SF50">
    <property type="entry name" value="ANKYRIN REPEAT AND SOCS BOX PROTEIN 2"/>
    <property type="match status" value="1"/>
</dbReference>
<feature type="repeat" description="ANK" evidence="3">
    <location>
        <begin position="121"/>
        <end position="153"/>
    </location>
</feature>
<feature type="repeat" description="ANK" evidence="3">
    <location>
        <begin position="192"/>
        <end position="224"/>
    </location>
</feature>
<dbReference type="PATRIC" id="fig|1359184.3.peg.676"/>
<evidence type="ECO:0000256" key="3">
    <source>
        <dbReference type="PROSITE-ProRule" id="PRU00023"/>
    </source>
</evidence>
<evidence type="ECO:0000313" key="6">
    <source>
        <dbReference type="Proteomes" id="UP000033769"/>
    </source>
</evidence>
<evidence type="ECO:0000313" key="5">
    <source>
        <dbReference type="EMBL" id="KJV52595.1"/>
    </source>
</evidence>
<evidence type="ECO:0000256" key="1">
    <source>
        <dbReference type="ARBA" id="ARBA00022737"/>
    </source>
</evidence>
<dbReference type="PROSITE" id="PS50088">
    <property type="entry name" value="ANK_REPEAT"/>
    <property type="match status" value="5"/>
</dbReference>
<evidence type="ECO:0000259" key="4">
    <source>
        <dbReference type="Pfam" id="PF09372"/>
    </source>
</evidence>
<name>A0A0F3MA33_ORITS</name>
<dbReference type="AlphaFoldDB" id="A0A0F3MA33"/>
<dbReference type="PANTHER" id="PTHR24189">
    <property type="entry name" value="MYOTROPHIN"/>
    <property type="match status" value="1"/>
</dbReference>
<reference evidence="5 6" key="1">
    <citation type="submission" date="2015-02" db="EMBL/GenBank/DDBJ databases">
        <title>Genome Sequencing of Rickettsiales.</title>
        <authorList>
            <person name="Daugherty S.C."/>
            <person name="Su Q."/>
            <person name="Abolude K."/>
            <person name="Beier-Sexton M."/>
            <person name="Carlyon J.A."/>
            <person name="Carter R."/>
            <person name="Day N.P."/>
            <person name="Dumler S.J."/>
            <person name="Dyachenko V."/>
            <person name="Godinez A."/>
            <person name="Kurtti T.J."/>
            <person name="Lichay M."/>
            <person name="Mullins K.E."/>
            <person name="Ott S."/>
            <person name="Pappas-Brown V."/>
            <person name="Paris D.H."/>
            <person name="Patel P."/>
            <person name="Richards A.L."/>
            <person name="Sadzewicz L."/>
            <person name="Sears K."/>
            <person name="Seidman D."/>
            <person name="Sengamalay N."/>
            <person name="Stenos J."/>
            <person name="Tallon L.J."/>
            <person name="Vincent G."/>
            <person name="Fraser C.M."/>
            <person name="Munderloh U."/>
            <person name="Dunning-Hotopp J.C."/>
        </authorList>
    </citation>
    <scope>NUCLEOTIDE SEQUENCE [LARGE SCALE GENOMIC DNA]</scope>
    <source>
        <strain evidence="5 6">Gilliam</strain>
    </source>
</reference>
<comment type="caution">
    <text evidence="5">The sequence shown here is derived from an EMBL/GenBank/DDBJ whole genome shotgun (WGS) entry which is preliminary data.</text>
</comment>
<dbReference type="EMBL" id="LANO01000020">
    <property type="protein sequence ID" value="KJV52595.1"/>
    <property type="molecule type" value="Genomic_DNA"/>
</dbReference>